<dbReference type="GeneID" id="36550586"/>
<dbReference type="Proteomes" id="UP000234275">
    <property type="component" value="Unassembled WGS sequence"/>
</dbReference>
<accession>A0A2I2G248</accession>
<keyword evidence="1" id="KW-0732">Signal</keyword>
<dbReference type="AlphaFoldDB" id="A0A2I2G248"/>
<organism evidence="2 3">
    <name type="scientific">Aspergillus steynii IBT 23096</name>
    <dbReference type="NCBI Taxonomy" id="1392250"/>
    <lineage>
        <taxon>Eukaryota</taxon>
        <taxon>Fungi</taxon>
        <taxon>Dikarya</taxon>
        <taxon>Ascomycota</taxon>
        <taxon>Pezizomycotina</taxon>
        <taxon>Eurotiomycetes</taxon>
        <taxon>Eurotiomycetidae</taxon>
        <taxon>Eurotiales</taxon>
        <taxon>Aspergillaceae</taxon>
        <taxon>Aspergillus</taxon>
        <taxon>Aspergillus subgen. Circumdati</taxon>
    </lineage>
</organism>
<dbReference type="RefSeq" id="XP_024702248.1">
    <property type="nucleotide sequence ID" value="XM_024842887.1"/>
</dbReference>
<evidence type="ECO:0000313" key="3">
    <source>
        <dbReference type="Proteomes" id="UP000234275"/>
    </source>
</evidence>
<keyword evidence="3" id="KW-1185">Reference proteome</keyword>
<proteinExistence type="predicted"/>
<feature type="chain" id="PRO_5014140685" description="Secreted protein" evidence="1">
    <location>
        <begin position="17"/>
        <end position="194"/>
    </location>
</feature>
<sequence>MLTCRLFFFAVFFALGHIGRERVEKERPANTIRLSPGQFPPFFLFLSRVWTILQTLLAEIEHYMGWGRRSCSYSSLFPFFFSLTLSFSFFRFPFPISVIYGYGLRSFKPLHSARFRSSSKALYGPRSGAVMTRGRHGRPFIPPLIYVYRHHTRHLEHSFLWCYGSERRTYFFLRFFPFPFPFSFCPPTTLRILA</sequence>
<evidence type="ECO:0000256" key="1">
    <source>
        <dbReference type="SAM" id="SignalP"/>
    </source>
</evidence>
<gene>
    <name evidence="2" type="ORF">P170DRAFT_228013</name>
</gene>
<feature type="signal peptide" evidence="1">
    <location>
        <begin position="1"/>
        <end position="16"/>
    </location>
</feature>
<dbReference type="VEuPathDB" id="FungiDB:P170DRAFT_228013"/>
<name>A0A2I2G248_9EURO</name>
<comment type="caution">
    <text evidence="2">The sequence shown here is derived from an EMBL/GenBank/DDBJ whole genome shotgun (WGS) entry which is preliminary data.</text>
</comment>
<reference evidence="2 3" key="1">
    <citation type="submission" date="2016-12" db="EMBL/GenBank/DDBJ databases">
        <title>The genomes of Aspergillus section Nigri reveals drivers in fungal speciation.</title>
        <authorList>
            <consortium name="DOE Joint Genome Institute"/>
            <person name="Vesth T.C."/>
            <person name="Nybo J."/>
            <person name="Theobald S."/>
            <person name="Brandl J."/>
            <person name="Frisvad J.C."/>
            <person name="Nielsen K.F."/>
            <person name="Lyhne E.K."/>
            <person name="Kogle M.E."/>
            <person name="Kuo A."/>
            <person name="Riley R."/>
            <person name="Clum A."/>
            <person name="Nolan M."/>
            <person name="Lipzen A."/>
            <person name="Salamov A."/>
            <person name="Henrissat B."/>
            <person name="Wiebenga A."/>
            <person name="De Vries R.P."/>
            <person name="Grigoriev I.V."/>
            <person name="Mortensen U.H."/>
            <person name="Andersen M.R."/>
            <person name="Baker S.E."/>
        </authorList>
    </citation>
    <scope>NUCLEOTIDE SEQUENCE [LARGE SCALE GENOMIC DNA]</scope>
    <source>
        <strain evidence="2 3">IBT 23096</strain>
    </source>
</reference>
<evidence type="ECO:0000313" key="2">
    <source>
        <dbReference type="EMBL" id="PLB46946.1"/>
    </source>
</evidence>
<dbReference type="EMBL" id="MSFO01000006">
    <property type="protein sequence ID" value="PLB46946.1"/>
    <property type="molecule type" value="Genomic_DNA"/>
</dbReference>
<evidence type="ECO:0008006" key="4">
    <source>
        <dbReference type="Google" id="ProtNLM"/>
    </source>
</evidence>
<protein>
    <recommendedName>
        <fullName evidence="4">Secreted protein</fullName>
    </recommendedName>
</protein>